<proteinExistence type="predicted"/>
<evidence type="ECO:0000313" key="3">
    <source>
        <dbReference type="Proteomes" id="UP000799441"/>
    </source>
</evidence>
<keyword evidence="3" id="KW-1185">Reference proteome</keyword>
<organism evidence="2 3">
    <name type="scientific">Polychaeton citri CBS 116435</name>
    <dbReference type="NCBI Taxonomy" id="1314669"/>
    <lineage>
        <taxon>Eukaryota</taxon>
        <taxon>Fungi</taxon>
        <taxon>Dikarya</taxon>
        <taxon>Ascomycota</taxon>
        <taxon>Pezizomycotina</taxon>
        <taxon>Dothideomycetes</taxon>
        <taxon>Dothideomycetidae</taxon>
        <taxon>Capnodiales</taxon>
        <taxon>Capnodiaceae</taxon>
        <taxon>Polychaeton</taxon>
    </lineage>
</organism>
<sequence length="126" mass="13477">MRTIAILNATVLVFQLTAAAPFSPVEIYSELHPGPATEEKHDVGDWETYPVMSPPPLSANTAEIEGLAKIGDYIAAAVPAAGSDLEARGEGETGVWPSFMEIIWKLVDPDREKKKNKGSKSAKGGK</sequence>
<feature type="chain" id="PRO_5040364442" evidence="1">
    <location>
        <begin position="20"/>
        <end position="126"/>
    </location>
</feature>
<dbReference type="EMBL" id="MU003767">
    <property type="protein sequence ID" value="KAF2725471.1"/>
    <property type="molecule type" value="Genomic_DNA"/>
</dbReference>
<name>A0A9P4QIF4_9PEZI</name>
<accession>A0A9P4QIF4</accession>
<evidence type="ECO:0000256" key="1">
    <source>
        <dbReference type="SAM" id="SignalP"/>
    </source>
</evidence>
<dbReference type="AlphaFoldDB" id="A0A9P4QIF4"/>
<comment type="caution">
    <text evidence="2">The sequence shown here is derived from an EMBL/GenBank/DDBJ whole genome shotgun (WGS) entry which is preliminary data.</text>
</comment>
<reference evidence="2" key="1">
    <citation type="journal article" date="2020" name="Stud. Mycol.">
        <title>101 Dothideomycetes genomes: a test case for predicting lifestyles and emergence of pathogens.</title>
        <authorList>
            <person name="Haridas S."/>
            <person name="Albert R."/>
            <person name="Binder M."/>
            <person name="Bloem J."/>
            <person name="Labutti K."/>
            <person name="Salamov A."/>
            <person name="Andreopoulos B."/>
            <person name="Baker S."/>
            <person name="Barry K."/>
            <person name="Bills G."/>
            <person name="Bluhm B."/>
            <person name="Cannon C."/>
            <person name="Castanera R."/>
            <person name="Culley D."/>
            <person name="Daum C."/>
            <person name="Ezra D."/>
            <person name="Gonzalez J."/>
            <person name="Henrissat B."/>
            <person name="Kuo A."/>
            <person name="Liang C."/>
            <person name="Lipzen A."/>
            <person name="Lutzoni F."/>
            <person name="Magnuson J."/>
            <person name="Mondo S."/>
            <person name="Nolan M."/>
            <person name="Ohm R."/>
            <person name="Pangilinan J."/>
            <person name="Park H.-J."/>
            <person name="Ramirez L."/>
            <person name="Alfaro M."/>
            <person name="Sun H."/>
            <person name="Tritt A."/>
            <person name="Yoshinaga Y."/>
            <person name="Zwiers L.-H."/>
            <person name="Turgeon B."/>
            <person name="Goodwin S."/>
            <person name="Spatafora J."/>
            <person name="Crous P."/>
            <person name="Grigoriev I."/>
        </authorList>
    </citation>
    <scope>NUCLEOTIDE SEQUENCE</scope>
    <source>
        <strain evidence="2">CBS 116435</strain>
    </source>
</reference>
<gene>
    <name evidence="2" type="ORF">K431DRAFT_78556</name>
</gene>
<keyword evidence="1" id="KW-0732">Signal</keyword>
<dbReference type="Proteomes" id="UP000799441">
    <property type="component" value="Unassembled WGS sequence"/>
</dbReference>
<protein>
    <submittedName>
        <fullName evidence="2">Uncharacterized protein</fullName>
    </submittedName>
</protein>
<evidence type="ECO:0000313" key="2">
    <source>
        <dbReference type="EMBL" id="KAF2725471.1"/>
    </source>
</evidence>
<feature type="signal peptide" evidence="1">
    <location>
        <begin position="1"/>
        <end position="19"/>
    </location>
</feature>